<dbReference type="OrthoDB" id="13898at10239"/>
<evidence type="ECO:0000313" key="3">
    <source>
        <dbReference type="Proteomes" id="UP000008726"/>
    </source>
</evidence>
<evidence type="ECO:0000259" key="1">
    <source>
        <dbReference type="SMART" id="SM00731"/>
    </source>
</evidence>
<evidence type="ECO:0000313" key="2">
    <source>
        <dbReference type="EMBL" id="ADQ52777.1"/>
    </source>
</evidence>
<dbReference type="SMART" id="SM00731">
    <property type="entry name" value="SprT"/>
    <property type="match status" value="1"/>
</dbReference>
<keyword evidence="3" id="KW-1185">Reference proteome</keyword>
<reference evidence="2 3" key="1">
    <citation type="journal article" date="2010" name="Virol. J.">
        <title>Genomes of the T4-related bacteriophages as windows on microbial genome evolution.</title>
        <authorList>
            <person name="Petrov V.M."/>
            <person name="Ratnayaka S."/>
            <person name="Nolan J.M."/>
            <person name="Miller E.S."/>
            <person name="Karam J.D."/>
        </authorList>
    </citation>
    <scope>NUCLEOTIDE SEQUENCE [LARGE SCALE GENOMIC DNA]</scope>
</reference>
<accession>E5DPZ1</accession>
<gene>
    <name evidence="2" type="ORF">PX29p058</name>
</gene>
<name>E5DPZ1_9CAUD</name>
<dbReference type="GeneID" id="18559982"/>
<feature type="domain" description="SprT-like" evidence="1">
    <location>
        <begin position="17"/>
        <end position="166"/>
    </location>
</feature>
<dbReference type="KEGG" id="vg:18559982"/>
<dbReference type="PANTHER" id="PTHR38773:SF1">
    <property type="entry name" value="PROTEIN SPRT"/>
    <property type="match status" value="1"/>
</dbReference>
<dbReference type="InterPro" id="IPR006640">
    <property type="entry name" value="SprT-like_domain"/>
</dbReference>
<dbReference type="PANTHER" id="PTHR38773">
    <property type="entry name" value="PROTEIN SPRT"/>
    <property type="match status" value="1"/>
</dbReference>
<dbReference type="EMBL" id="GU396103">
    <property type="protein sequence ID" value="ADQ52777.1"/>
    <property type="molecule type" value="Genomic_DNA"/>
</dbReference>
<dbReference type="Pfam" id="PF10263">
    <property type="entry name" value="SprT-like"/>
    <property type="match status" value="1"/>
</dbReference>
<protein>
    <recommendedName>
        <fullName evidence="1">SprT-like domain-containing protein</fullName>
    </recommendedName>
</protein>
<dbReference type="RefSeq" id="YP_009011487.1">
    <property type="nucleotide sequence ID" value="NC_023688.1"/>
</dbReference>
<dbReference type="Proteomes" id="UP000008726">
    <property type="component" value="Segment"/>
</dbReference>
<sequence>MLTTIEMKQNAIAALTARINHDLKMANEHFDANLVIGKNLKVEFNLKGRAAGQAVMTGRKAGGFDSRKYAIRFNVNMMIMNEKAWWHMLDETVSHEIAHVVDYVQRQKSGHDSRWKFLHEMLGGQAHTYHQLELATAEYEYNVHGKSIKLGQVRHNKVMAGHYYLTTVNGVSRRLDKSHFVGEVQKTAMNVVPTRDNEVAPYTVKTNVVDTQKKVAIAKAKVVTPVAVVAPKALPVAANTAVATPKRHMAPSGLLVAHKPSKTAVQIWENGIKTKAEFIAAYEAAGCKNADRTFSLVVAWFVGKK</sequence>
<proteinExistence type="predicted"/>
<dbReference type="GO" id="GO:0006950">
    <property type="term" value="P:response to stress"/>
    <property type="evidence" value="ECO:0007669"/>
    <property type="project" value="UniProtKB-ARBA"/>
</dbReference>
<organism evidence="2 3">
    <name type="scientific">Aeromonas phage PX29</name>
    <dbReference type="NCBI Taxonomy" id="926067"/>
    <lineage>
        <taxon>Viruses</taxon>
        <taxon>Duplodnaviria</taxon>
        <taxon>Heunggongvirae</taxon>
        <taxon>Uroviricota</taxon>
        <taxon>Caudoviricetes</taxon>
        <taxon>Pantevenvirales</taxon>
        <taxon>Straboviridae</taxon>
        <taxon>Angelvirus</taxon>
        <taxon>Angelvirus px29</taxon>
    </lineage>
</organism>